<name>A0ECE1_PARTE</name>
<evidence type="ECO:0000259" key="3">
    <source>
        <dbReference type="Pfam" id="PF09458"/>
    </source>
</evidence>
<dbReference type="Gene3D" id="2.60.40.2080">
    <property type="match status" value="1"/>
</dbReference>
<feature type="chain" id="PRO_5002624868" description="H-type lectin domain-containing protein" evidence="2">
    <location>
        <begin position="17"/>
        <end position="802"/>
    </location>
</feature>
<keyword evidence="1" id="KW-0812">Transmembrane</keyword>
<dbReference type="InParanoid" id="A0ECE1"/>
<dbReference type="Proteomes" id="UP000000600">
    <property type="component" value="Unassembled WGS sequence"/>
</dbReference>
<dbReference type="KEGG" id="ptm:GSPATT00025695001"/>
<evidence type="ECO:0000256" key="2">
    <source>
        <dbReference type="SAM" id="SignalP"/>
    </source>
</evidence>
<feature type="transmembrane region" description="Helical" evidence="1">
    <location>
        <begin position="358"/>
        <end position="382"/>
    </location>
</feature>
<organism evidence="4 5">
    <name type="scientific">Paramecium tetraurelia</name>
    <dbReference type="NCBI Taxonomy" id="5888"/>
    <lineage>
        <taxon>Eukaryota</taxon>
        <taxon>Sar</taxon>
        <taxon>Alveolata</taxon>
        <taxon>Ciliophora</taxon>
        <taxon>Intramacronucleata</taxon>
        <taxon>Oligohymenophorea</taxon>
        <taxon>Peniculida</taxon>
        <taxon>Parameciidae</taxon>
        <taxon>Paramecium</taxon>
    </lineage>
</organism>
<feature type="transmembrane region" description="Helical" evidence="1">
    <location>
        <begin position="527"/>
        <end position="552"/>
    </location>
</feature>
<feature type="transmembrane region" description="Helical" evidence="1">
    <location>
        <begin position="473"/>
        <end position="492"/>
    </location>
</feature>
<feature type="transmembrane region" description="Helical" evidence="1">
    <location>
        <begin position="726"/>
        <end position="743"/>
    </location>
</feature>
<dbReference type="SUPFAM" id="SSF141086">
    <property type="entry name" value="Agglutinin HPA-like"/>
    <property type="match status" value="1"/>
</dbReference>
<dbReference type="GO" id="GO:0030246">
    <property type="term" value="F:carbohydrate binding"/>
    <property type="evidence" value="ECO:0007669"/>
    <property type="project" value="InterPro"/>
</dbReference>
<dbReference type="GeneID" id="5046140"/>
<dbReference type="InterPro" id="IPR019019">
    <property type="entry name" value="H-type_lectin_domain"/>
</dbReference>
<keyword evidence="2" id="KW-0732">Signal</keyword>
<dbReference type="HOGENOM" id="CLU_351085_0_0_1"/>
<dbReference type="OrthoDB" id="285746at2759"/>
<evidence type="ECO:0000256" key="1">
    <source>
        <dbReference type="SAM" id="Phobius"/>
    </source>
</evidence>
<evidence type="ECO:0000313" key="5">
    <source>
        <dbReference type="Proteomes" id="UP000000600"/>
    </source>
</evidence>
<feature type="signal peptide" evidence="2">
    <location>
        <begin position="1"/>
        <end position="16"/>
    </location>
</feature>
<reference evidence="4 5" key="1">
    <citation type="journal article" date="2006" name="Nature">
        <title>Global trends of whole-genome duplications revealed by the ciliate Paramecium tetraurelia.</title>
        <authorList>
            <consortium name="Genoscope"/>
            <person name="Aury J.-M."/>
            <person name="Jaillon O."/>
            <person name="Duret L."/>
            <person name="Noel B."/>
            <person name="Jubin C."/>
            <person name="Porcel B.M."/>
            <person name="Segurens B."/>
            <person name="Daubin V."/>
            <person name="Anthouard V."/>
            <person name="Aiach N."/>
            <person name="Arnaiz O."/>
            <person name="Billaut A."/>
            <person name="Beisson J."/>
            <person name="Blanc I."/>
            <person name="Bouhouche K."/>
            <person name="Camara F."/>
            <person name="Duharcourt S."/>
            <person name="Guigo R."/>
            <person name="Gogendeau D."/>
            <person name="Katinka M."/>
            <person name="Keller A.-M."/>
            <person name="Kissmehl R."/>
            <person name="Klotz C."/>
            <person name="Koll F."/>
            <person name="Le Moue A."/>
            <person name="Lepere C."/>
            <person name="Malinsky S."/>
            <person name="Nowacki M."/>
            <person name="Nowak J.K."/>
            <person name="Plattner H."/>
            <person name="Poulain J."/>
            <person name="Ruiz F."/>
            <person name="Serrano V."/>
            <person name="Zagulski M."/>
            <person name="Dessen P."/>
            <person name="Betermier M."/>
            <person name="Weissenbach J."/>
            <person name="Scarpelli C."/>
            <person name="Schachter V."/>
            <person name="Sperling L."/>
            <person name="Meyer E."/>
            <person name="Cohen J."/>
            <person name="Wincker P."/>
        </authorList>
    </citation>
    <scope>NUCLEOTIDE SEQUENCE [LARGE SCALE GENOMIC DNA]</scope>
    <source>
        <strain evidence="4 5">Stock d4-2</strain>
    </source>
</reference>
<feature type="transmembrane region" description="Helical" evidence="1">
    <location>
        <begin position="667"/>
        <end position="684"/>
    </location>
</feature>
<dbReference type="Pfam" id="PF09458">
    <property type="entry name" value="H_lectin"/>
    <property type="match status" value="1"/>
</dbReference>
<gene>
    <name evidence="4" type="ORF">GSPATT00025695001</name>
</gene>
<dbReference type="InterPro" id="IPR037221">
    <property type="entry name" value="H-type_lectin_dom_sf"/>
</dbReference>
<protein>
    <recommendedName>
        <fullName evidence="3">H-type lectin domain-containing protein</fullName>
    </recommendedName>
</protein>
<proteinExistence type="predicted"/>
<sequence>MHKPFHFVLFIVLTLGAEWQTGLDNVIKNQPQLTLTSNYPIHTQIEILFDKQFSEVPEVLLMFEQVTFESTLDVDINLSLGQVTKSGFELRYRLGGPARVQQLKVRWVAFVDKNVQLTYREFNFMQLRELRQGSGIREDTFTQPVNANIQSPKVSAFLVGFKINPENGPYALQINCTLDSQMQNVELNLKTKDTTHVRYVKVALILVGEGSKAITKQGGVDSRGFNYFEEQSTSGIRRINYKQVVPETFLTAPSDNILSQGLRGFEANSTESELISMSLDKYHVFDENYEMNFGPCMEYFSIKSEWHSDLQSRFLHPVARTNQNRENDNESSAQKMNTGQIEIAFFFFPFLFSLSCTYFLYANIIYFFLQTIILLLLAKFYFNQIQIVPFFFYDSTFLNKFQIEWENEIEKYLFVSQDQIGNKDQSNQYQYLIFNNLYQQNRMHTFRKFARGYMQTMLYGIEERPKFKMDGTFYFILHLINHFQYLSIIVNANQNKPFTDFKLAYSQNFLEFFILNNTLKSSMTSNLALVIIAISFASQLILILFLTFSTFIRIWTANLIRRDITGNDNMNSQIQQWVMSFNETLHWFFVLYPVIYLQIAVISFSSLTCNSVSIFPKSDCEIGVGTQILAITPLIISYINGQILIYIMRNHRFHEPNSLKRRYSPLLLLNNTIILVEIFSHYIFDFQAADILKYSMAIFFALNQIVDQLTNFPYRDPIRVPSIRLAFVYAWIVIAVTAFKFGFFQEENLFFLIILPLPGLAIVGETLSSFVLKSCHTKLQLQHSDRRKTYHYCGGLILQISY</sequence>
<accession>A0ECE1</accession>
<feature type="transmembrane region" description="Helical" evidence="1">
    <location>
        <begin position="585"/>
        <end position="607"/>
    </location>
</feature>
<dbReference type="AlphaFoldDB" id="A0ECE1"/>
<keyword evidence="1" id="KW-0472">Membrane</keyword>
<feature type="transmembrane region" description="Helical" evidence="1">
    <location>
        <begin position="627"/>
        <end position="647"/>
    </location>
</feature>
<feature type="transmembrane region" description="Helical" evidence="1">
    <location>
        <begin position="749"/>
        <end position="772"/>
    </location>
</feature>
<dbReference type="RefSeq" id="XP_001460355.1">
    <property type="nucleotide sequence ID" value="XM_001460318.1"/>
</dbReference>
<dbReference type="GO" id="GO:0007155">
    <property type="term" value="P:cell adhesion"/>
    <property type="evidence" value="ECO:0007669"/>
    <property type="project" value="InterPro"/>
</dbReference>
<evidence type="ECO:0000313" key="4">
    <source>
        <dbReference type="EMBL" id="CAK92958.1"/>
    </source>
</evidence>
<feature type="domain" description="H-type lectin" evidence="3">
    <location>
        <begin position="46"/>
        <end position="110"/>
    </location>
</feature>
<dbReference type="EMBL" id="CT868670">
    <property type="protein sequence ID" value="CAK92958.1"/>
    <property type="molecule type" value="Genomic_DNA"/>
</dbReference>
<keyword evidence="1" id="KW-1133">Transmembrane helix</keyword>
<keyword evidence="5" id="KW-1185">Reference proteome</keyword>